<organism evidence="4 5">
    <name type="scientific">Terribacillus saccharophilus</name>
    <dbReference type="NCBI Taxonomy" id="361277"/>
    <lineage>
        <taxon>Bacteria</taxon>
        <taxon>Bacillati</taxon>
        <taxon>Bacillota</taxon>
        <taxon>Bacilli</taxon>
        <taxon>Bacillales</taxon>
        <taxon>Bacillaceae</taxon>
        <taxon>Terribacillus</taxon>
    </lineage>
</organism>
<dbReference type="RefSeq" id="WP_038563054.1">
    <property type="nucleotide sequence ID" value="NZ_CP008876.1"/>
</dbReference>
<dbReference type="InterPro" id="IPR011642">
    <property type="entry name" value="Gate_dom"/>
</dbReference>
<evidence type="ECO:0000313" key="4">
    <source>
        <dbReference type="EMBL" id="AIF67454.1"/>
    </source>
</evidence>
<feature type="transmembrane region" description="Helical" evidence="1">
    <location>
        <begin position="197"/>
        <end position="217"/>
    </location>
</feature>
<feature type="transmembrane region" description="Helical" evidence="1">
    <location>
        <begin position="262"/>
        <end position="279"/>
    </location>
</feature>
<proteinExistence type="predicted"/>
<feature type="transmembrane region" description="Helical" evidence="1">
    <location>
        <begin position="333"/>
        <end position="358"/>
    </location>
</feature>
<dbReference type="InterPro" id="IPR050860">
    <property type="entry name" value="FeoB_GTPase"/>
</dbReference>
<dbReference type="AlphaFoldDB" id="A0A075LM83"/>
<feature type="transmembrane region" description="Helical" evidence="1">
    <location>
        <begin position="299"/>
        <end position="321"/>
    </location>
</feature>
<evidence type="ECO:0000259" key="3">
    <source>
        <dbReference type="Pfam" id="PF07670"/>
    </source>
</evidence>
<feature type="domain" description="Nucleoside transporter/FeoB GTPase Gate" evidence="3">
    <location>
        <begin position="262"/>
        <end position="357"/>
    </location>
</feature>
<dbReference type="PANTHER" id="PTHR43185:SF1">
    <property type="entry name" value="FE(2+) TRANSPORTER FEOB"/>
    <property type="match status" value="1"/>
</dbReference>
<dbReference type="Proteomes" id="UP000027980">
    <property type="component" value="Chromosome"/>
</dbReference>
<dbReference type="PANTHER" id="PTHR43185">
    <property type="entry name" value="FERROUS IRON TRANSPORT PROTEIN B"/>
    <property type="match status" value="1"/>
</dbReference>
<dbReference type="InterPro" id="IPR027417">
    <property type="entry name" value="P-loop_NTPase"/>
</dbReference>
<dbReference type="GO" id="GO:0005886">
    <property type="term" value="C:plasma membrane"/>
    <property type="evidence" value="ECO:0007669"/>
    <property type="project" value="TreeGrafter"/>
</dbReference>
<evidence type="ECO:0000256" key="1">
    <source>
        <dbReference type="SAM" id="Phobius"/>
    </source>
</evidence>
<keyword evidence="1" id="KW-0472">Membrane</keyword>
<evidence type="ECO:0000313" key="5">
    <source>
        <dbReference type="Proteomes" id="UP000027980"/>
    </source>
</evidence>
<feature type="transmembrane region" description="Helical" evidence="1">
    <location>
        <begin position="237"/>
        <end position="255"/>
    </location>
</feature>
<keyword evidence="1" id="KW-1133">Transmembrane helix</keyword>
<dbReference type="CDD" id="cd00882">
    <property type="entry name" value="Ras_like_GTPase"/>
    <property type="match status" value="1"/>
</dbReference>
<dbReference type="Gene3D" id="3.40.50.300">
    <property type="entry name" value="P-loop containing nucleotide triphosphate hydrolases"/>
    <property type="match status" value="1"/>
</dbReference>
<evidence type="ECO:0000259" key="2">
    <source>
        <dbReference type="Pfam" id="PF01926"/>
    </source>
</evidence>
<keyword evidence="1" id="KW-0812">Transmembrane</keyword>
<protein>
    <submittedName>
        <fullName evidence="4">Uncharacterized protein</fullName>
    </submittedName>
</protein>
<reference evidence="4 5" key="1">
    <citation type="submission" date="2014-07" db="EMBL/GenBank/DDBJ databases">
        <title>Complete genome sequence of a moderately halophilic bacterium Terribacillus aidingensis MP602, isolated from Cryptomeria fortunei in Tianmu mountain in China.</title>
        <authorList>
            <person name="Wang Y."/>
            <person name="Lu P."/>
            <person name="Zhang L."/>
        </authorList>
    </citation>
    <scope>NUCLEOTIDE SEQUENCE [LARGE SCALE GENOMIC DNA]</scope>
    <source>
        <strain evidence="4 5">MP602</strain>
    </source>
</reference>
<dbReference type="GO" id="GO:0005525">
    <property type="term" value="F:GTP binding"/>
    <property type="evidence" value="ECO:0007669"/>
    <property type="project" value="InterPro"/>
</dbReference>
<sequence length="550" mass="59927">MLAANQKSQEVILLGCESVGKTTFFRQLTGKENAVSSYVKGSTVEIISASVQGTNLVLVDAPGLRVEGDAYSMQLTLEHANQASSMILFVSSASLKQELNMLENLLPLRGRKTVLIVTHTDRYMPAQEERRYIENLLHIPVFWKDTRQAMGQQELLQAMEMAEVWGVPKSVLSFLPEAKNPPPSLLYPFTIPVVGKLLALMFCLAIFAVPVFTAYFLASWLQPLAESYILNPLAEALSNLPVLLSVLLVGDYGLLTLGSYSFIWAFPVIALVAVATVLTEESGMQEHITHALDGWLRKIGLTGRDLVPVLTGFGCNVVAVLQSRSCSVCSRGACVSLISFGSACSYQIGATLSLFGAAGKPILFLPYLVALFIVGAIHTRIWNKQAAPQLERKAPLPYVQKPDMASTAARIKGVVRQFVLQAMPIFLLICIAASLLQFTPLFQWLTVMLQPFLQVLHLPSDTVEGIVFSFIRKDGLLVLNQNGGVLIGSLSTAQIFLLVYLASTLSSCVVTLYTIAREFSVKHASGLFAKQALTSVASTLGLAFILYTLF</sequence>
<feature type="transmembrane region" description="Helical" evidence="1">
    <location>
        <begin position="495"/>
        <end position="515"/>
    </location>
</feature>
<feature type="transmembrane region" description="Helical" evidence="1">
    <location>
        <begin position="527"/>
        <end position="549"/>
    </location>
</feature>
<dbReference type="SUPFAM" id="SSF52540">
    <property type="entry name" value="P-loop containing nucleoside triphosphate hydrolases"/>
    <property type="match status" value="1"/>
</dbReference>
<name>A0A075LM83_9BACI</name>
<dbReference type="Pfam" id="PF01926">
    <property type="entry name" value="MMR_HSR1"/>
    <property type="match status" value="1"/>
</dbReference>
<accession>A0A075LM83</accession>
<dbReference type="HOGENOM" id="CLU_036606_1_0_9"/>
<gene>
    <name evidence="4" type="ORF">GZ22_12955</name>
</gene>
<dbReference type="GO" id="GO:0015093">
    <property type="term" value="F:ferrous iron transmembrane transporter activity"/>
    <property type="evidence" value="ECO:0007669"/>
    <property type="project" value="TreeGrafter"/>
</dbReference>
<feature type="transmembrane region" description="Helical" evidence="1">
    <location>
        <begin position="418"/>
        <end position="438"/>
    </location>
</feature>
<feature type="transmembrane region" description="Helical" evidence="1">
    <location>
        <begin position="364"/>
        <end position="383"/>
    </location>
</feature>
<dbReference type="EMBL" id="CP008876">
    <property type="protein sequence ID" value="AIF67454.1"/>
    <property type="molecule type" value="Genomic_DNA"/>
</dbReference>
<feature type="domain" description="G" evidence="2">
    <location>
        <begin position="10"/>
        <end position="117"/>
    </location>
</feature>
<dbReference type="KEGG" id="tap:GZ22_12955"/>
<dbReference type="Pfam" id="PF07670">
    <property type="entry name" value="Gate"/>
    <property type="match status" value="1"/>
</dbReference>
<dbReference type="GeneID" id="34219873"/>
<dbReference type="InterPro" id="IPR006073">
    <property type="entry name" value="GTP-bd"/>
</dbReference>